<feature type="region of interest" description="Disordered" evidence="1">
    <location>
        <begin position="174"/>
        <end position="193"/>
    </location>
</feature>
<name>A0ABQ7W494_SOLTU</name>
<proteinExistence type="predicted"/>
<feature type="compositionally biased region" description="Polar residues" evidence="1">
    <location>
        <begin position="565"/>
        <end position="579"/>
    </location>
</feature>
<reference evidence="2 3" key="1">
    <citation type="journal article" date="2021" name="bioRxiv">
        <title>Chromosome-scale and haplotype-resolved genome assembly of a tetraploid potato cultivar.</title>
        <authorList>
            <person name="Sun H."/>
            <person name="Jiao W.-B."/>
            <person name="Krause K."/>
            <person name="Campoy J.A."/>
            <person name="Goel M."/>
            <person name="Folz-Donahue K."/>
            <person name="Kukat C."/>
            <person name="Huettel B."/>
            <person name="Schneeberger K."/>
        </authorList>
    </citation>
    <scope>NUCLEOTIDE SEQUENCE [LARGE SCALE GENOMIC DNA]</scope>
    <source>
        <strain evidence="2">SolTubOtavaFocal</strain>
        <tissue evidence="2">Leaves</tissue>
    </source>
</reference>
<keyword evidence="3" id="KW-1185">Reference proteome</keyword>
<feature type="compositionally biased region" description="Polar residues" evidence="1">
    <location>
        <begin position="410"/>
        <end position="434"/>
    </location>
</feature>
<feature type="region of interest" description="Disordered" evidence="1">
    <location>
        <begin position="1"/>
        <end position="69"/>
    </location>
</feature>
<gene>
    <name evidence="2" type="ORF">KY290_011961</name>
</gene>
<protein>
    <submittedName>
        <fullName evidence="2">Uncharacterized protein</fullName>
    </submittedName>
</protein>
<feature type="compositionally biased region" description="Basic residues" evidence="1">
    <location>
        <begin position="597"/>
        <end position="614"/>
    </location>
</feature>
<feature type="compositionally biased region" description="Low complexity" evidence="1">
    <location>
        <begin position="585"/>
        <end position="596"/>
    </location>
</feature>
<evidence type="ECO:0000313" key="2">
    <source>
        <dbReference type="EMBL" id="KAH0774824.1"/>
    </source>
</evidence>
<accession>A0ABQ7W494</accession>
<evidence type="ECO:0000256" key="1">
    <source>
        <dbReference type="SAM" id="MobiDB-lite"/>
    </source>
</evidence>
<feature type="compositionally biased region" description="Polar residues" evidence="1">
    <location>
        <begin position="183"/>
        <end position="193"/>
    </location>
</feature>
<dbReference type="Proteomes" id="UP000826656">
    <property type="component" value="Unassembled WGS sequence"/>
</dbReference>
<feature type="region of interest" description="Disordered" evidence="1">
    <location>
        <begin position="402"/>
        <end position="434"/>
    </location>
</feature>
<sequence length="740" mass="80881">MTVASSQDQPVKDHENISNPLVDVNFPSIPTNRTGIRSISGKNGGGAPTGVCNPPQGAPPIGSSTTLDGGIAGEELLAGVDLSSSNNFGPKPMPKYCWHHPSTTIQKAPISTWWNTSNCILKPTPPPAISGLGAAPPSRPERKMHHQATIEENITTAYDENHKAHFQQSKVDVSGNKAGEHPTNPNGNPVSNDQWQTQKKKYFKGNSQNTQKKKMEMASRCTFQFRPRPQVLTKWLPKIVMLLLESRTNTPLPIIFVILLTTLRCKIDKYSGSQEKPTNLQDGVPKGGDLSHVLNENSLIDPRKDFGASATTVQSATFIHQVAQTVKFQSSDIAAGLVQSMGTEKLCDDRLHIVSSTKLQHLNSCNDAVHDQVGLGTDDAQVLGSRQVQKLGSHISSNLASKQPFGSDLAQGTTGRVGSDLAQGTTGRVGSDHSQNIAVRVQDSSTHQMQVQCSILGADQQHVLGPNQSQQVPQIVDTRKGSQVLQTPTVTLSPAQEKRMGSFQNIMVMTPDSSTPQRQVHDSFLRLEQRHVLSSDLGSKQLQTTLQQEVDKVLLENKTSKVQQKLDSNLHQKTVSSATVKEVSADSSNSNKSASSRTKKRREARKRQHEKRKQQQAANSCSQFVLVDQVTPIRSPEYDHENRLTVTPVNIKSGPLVQPEENTNTICNLNETPILSPDDKGYGVIHSEDEFDKEFPGEVNHKDEDKTAEHLIRAFAPSKITTIVTDDEMNQLAGEQGSVH</sequence>
<organism evidence="2 3">
    <name type="scientific">Solanum tuberosum</name>
    <name type="common">Potato</name>
    <dbReference type="NCBI Taxonomy" id="4113"/>
    <lineage>
        <taxon>Eukaryota</taxon>
        <taxon>Viridiplantae</taxon>
        <taxon>Streptophyta</taxon>
        <taxon>Embryophyta</taxon>
        <taxon>Tracheophyta</taxon>
        <taxon>Spermatophyta</taxon>
        <taxon>Magnoliopsida</taxon>
        <taxon>eudicotyledons</taxon>
        <taxon>Gunneridae</taxon>
        <taxon>Pentapetalae</taxon>
        <taxon>asterids</taxon>
        <taxon>lamiids</taxon>
        <taxon>Solanales</taxon>
        <taxon>Solanaceae</taxon>
        <taxon>Solanoideae</taxon>
        <taxon>Solaneae</taxon>
        <taxon>Solanum</taxon>
    </lineage>
</organism>
<comment type="caution">
    <text evidence="2">The sequence shown here is derived from an EMBL/GenBank/DDBJ whole genome shotgun (WGS) entry which is preliminary data.</text>
</comment>
<dbReference type="EMBL" id="JAIVGD010000005">
    <property type="protein sequence ID" value="KAH0774824.1"/>
    <property type="molecule type" value="Genomic_DNA"/>
</dbReference>
<feature type="region of interest" description="Disordered" evidence="1">
    <location>
        <begin position="565"/>
        <end position="620"/>
    </location>
</feature>
<evidence type="ECO:0000313" key="3">
    <source>
        <dbReference type="Proteomes" id="UP000826656"/>
    </source>
</evidence>
<feature type="compositionally biased region" description="Polar residues" evidence="1">
    <location>
        <begin position="28"/>
        <end position="41"/>
    </location>
</feature>